<evidence type="ECO:0000256" key="2">
    <source>
        <dbReference type="SAM" id="Phobius"/>
    </source>
</evidence>
<feature type="transmembrane region" description="Helical" evidence="2">
    <location>
        <begin position="20"/>
        <end position="39"/>
    </location>
</feature>
<accession>A0ABV3VCV6</accession>
<dbReference type="Proteomes" id="UP001558474">
    <property type="component" value="Unassembled WGS sequence"/>
</dbReference>
<gene>
    <name evidence="3" type="ORF">ABFW12_05245</name>
</gene>
<organism evidence="3 4">
    <name type="scientific">Mycolicibacterium porcinum</name>
    <dbReference type="NCBI Taxonomy" id="39693"/>
    <lineage>
        <taxon>Bacteria</taxon>
        <taxon>Bacillati</taxon>
        <taxon>Actinomycetota</taxon>
        <taxon>Actinomycetes</taxon>
        <taxon>Mycobacteriales</taxon>
        <taxon>Mycobacteriaceae</taxon>
        <taxon>Mycolicibacterium</taxon>
    </lineage>
</organism>
<evidence type="ECO:0000313" key="4">
    <source>
        <dbReference type="Proteomes" id="UP001558474"/>
    </source>
</evidence>
<feature type="compositionally biased region" description="Basic and acidic residues" evidence="1">
    <location>
        <begin position="367"/>
        <end position="378"/>
    </location>
</feature>
<feature type="compositionally biased region" description="Low complexity" evidence="1">
    <location>
        <begin position="492"/>
        <end position="502"/>
    </location>
</feature>
<feature type="compositionally biased region" description="Basic and acidic residues" evidence="1">
    <location>
        <begin position="443"/>
        <end position="491"/>
    </location>
</feature>
<sequence length="502" mass="50583">MPQPALSSGHTPAASRKDKFLLAGVAMVSAGAIAVTPVAQNATVIEQAKTFAYDLTAATMDATASPVDVYGTLFSNTAGNLQSLGAALAANPAPFLSQVLENQQGYAAKFGAAFEAIPTNLKNWYEGPNGQARLAQAQAALEAGDIGEAYRWFNHSMLYAFQGAFGSLIAPGFILSGIPRGGTEYLAGIPEQIAQNFTNVIAATFTSSVVVSALFQGAFATVSGPAFELARVAEAISTSVAAGDAQGAFNAVINTPGILVNAALNGFKYSDPDPETGTGGYTEWPALLTWAEPGEQGGARVVAGLLQNLLVNIPKTLADAIDNTPEEDAPSVASTGVAALVSAVSPKALTESVVETAKTETPAVESAKVESAKVDSPKAETPAVESVKDAAPAVESVKDAAPSVTAVSTATDAAAPAAADEPAAAPAAGKPAGAEAKSTGKAKVADRIKAKINAAKEARQAKAGDAKEAKAAKVKETKAKETKSTDSKGAGDSKGSSGSSSE</sequence>
<protein>
    <recommendedName>
        <fullName evidence="5">PE-PGRS family protein</fullName>
    </recommendedName>
</protein>
<proteinExistence type="predicted"/>
<comment type="caution">
    <text evidence="3">The sequence shown here is derived from an EMBL/GenBank/DDBJ whole genome shotgun (WGS) entry which is preliminary data.</text>
</comment>
<keyword evidence="2" id="KW-0472">Membrane</keyword>
<evidence type="ECO:0008006" key="5">
    <source>
        <dbReference type="Google" id="ProtNLM"/>
    </source>
</evidence>
<feature type="compositionally biased region" description="Low complexity" evidence="1">
    <location>
        <begin position="415"/>
        <end position="437"/>
    </location>
</feature>
<evidence type="ECO:0000313" key="3">
    <source>
        <dbReference type="EMBL" id="MEX3737634.1"/>
    </source>
</evidence>
<feature type="region of interest" description="Disordered" evidence="1">
    <location>
        <begin position="358"/>
        <end position="402"/>
    </location>
</feature>
<reference evidence="3 4" key="1">
    <citation type="submission" date="2024-04" db="EMBL/GenBank/DDBJ databases">
        <title>Genomic Markers of Mycobacteria.</title>
        <authorList>
            <person name="Soliman M.S."/>
            <person name="Elkholy A."/>
            <person name="Soliman N.S."/>
            <person name="Abbas A."/>
            <person name="Khayrat S."/>
            <person name="Shawky S."/>
        </authorList>
    </citation>
    <scope>NUCLEOTIDE SEQUENCE [LARGE SCALE GENOMIC DNA]</scope>
    <source>
        <strain evidence="3 4">Egy-CU-AM5</strain>
    </source>
</reference>
<dbReference type="RefSeq" id="WP_368572538.1">
    <property type="nucleotide sequence ID" value="NZ_JBDLOU010000007.1"/>
</dbReference>
<keyword evidence="2" id="KW-1133">Transmembrane helix</keyword>
<evidence type="ECO:0000256" key="1">
    <source>
        <dbReference type="SAM" id="MobiDB-lite"/>
    </source>
</evidence>
<keyword evidence="4" id="KW-1185">Reference proteome</keyword>
<keyword evidence="2" id="KW-0812">Transmembrane</keyword>
<feature type="region of interest" description="Disordered" evidence="1">
    <location>
        <begin position="415"/>
        <end position="502"/>
    </location>
</feature>
<dbReference type="EMBL" id="JBDLOU010000007">
    <property type="protein sequence ID" value="MEX3737634.1"/>
    <property type="molecule type" value="Genomic_DNA"/>
</dbReference>
<name>A0ABV3VCV6_9MYCO</name>